<name>A0A7Y7ZD44_PSEPU</name>
<dbReference type="EMBL" id="JACARV010000053">
    <property type="protein sequence ID" value="NWC82163.1"/>
    <property type="molecule type" value="Genomic_DNA"/>
</dbReference>
<dbReference type="AlphaFoldDB" id="A0A7Y7ZD44"/>
<evidence type="ECO:0000313" key="3">
    <source>
        <dbReference type="Proteomes" id="UP000542695"/>
    </source>
</evidence>
<dbReference type="Proteomes" id="UP000542695">
    <property type="component" value="Unassembled WGS sequence"/>
</dbReference>
<dbReference type="Pfam" id="PF16304">
    <property type="entry name" value="DUF4946"/>
    <property type="match status" value="1"/>
</dbReference>
<organism evidence="2 3">
    <name type="scientific">Pseudomonas putida</name>
    <name type="common">Arthrobacter siderocapsulatus</name>
    <dbReference type="NCBI Taxonomy" id="303"/>
    <lineage>
        <taxon>Bacteria</taxon>
        <taxon>Pseudomonadati</taxon>
        <taxon>Pseudomonadota</taxon>
        <taxon>Gammaproteobacteria</taxon>
        <taxon>Pseudomonadales</taxon>
        <taxon>Pseudomonadaceae</taxon>
        <taxon>Pseudomonas</taxon>
    </lineage>
</organism>
<keyword evidence="1" id="KW-0472">Membrane</keyword>
<evidence type="ECO:0000313" key="2">
    <source>
        <dbReference type="EMBL" id="NWC82163.1"/>
    </source>
</evidence>
<gene>
    <name evidence="2" type="ORF">HX798_17990</name>
</gene>
<reference evidence="2 3" key="1">
    <citation type="submission" date="2020-04" db="EMBL/GenBank/DDBJ databases">
        <title>Molecular characterization of pseudomonads from Agaricus bisporus reveal novel blotch 2 pathogens in Western Europe.</title>
        <authorList>
            <person name="Taparia T."/>
            <person name="Krijger M."/>
            <person name="Haynes E."/>
            <person name="Elpinstone J.G."/>
            <person name="Noble R."/>
            <person name="Van Der Wolf J."/>
        </authorList>
    </citation>
    <scope>NUCLEOTIDE SEQUENCE [LARGE SCALE GENOMIC DNA]</scope>
    <source>
        <strain evidence="2 3">P7765</strain>
    </source>
</reference>
<comment type="caution">
    <text evidence="2">The sequence shown here is derived from an EMBL/GenBank/DDBJ whole genome shotgun (WGS) entry which is preliminary data.</text>
</comment>
<protein>
    <submittedName>
        <fullName evidence="2">DUF4946 domain-containing protein</fullName>
    </submittedName>
</protein>
<keyword evidence="1" id="KW-1133">Transmembrane helix</keyword>
<proteinExistence type="predicted"/>
<sequence>MRIAKSSFSALSFNKFSIILVCTASLSVIFFKTSDRDAQVAWPVGWKSSVLPSPIDAQGKPIGSRQRAILHDKDGKQVAAMEITRITALNEYAVNIENVIVTMRKALKQHYAGLGLLATCSRPTSTQVGDLSGLQTTCHMMASGKKVLKHTLVTAAGGQVTYSLEYAADPAIFSDHLDDFSVLLRSLKSG</sequence>
<feature type="transmembrane region" description="Helical" evidence="1">
    <location>
        <begin position="12"/>
        <end position="31"/>
    </location>
</feature>
<evidence type="ECO:0000256" key="1">
    <source>
        <dbReference type="SAM" id="Phobius"/>
    </source>
</evidence>
<accession>A0A7Y7ZD44</accession>
<keyword evidence="1" id="KW-0812">Transmembrane</keyword>
<dbReference type="RefSeq" id="WP_177010720.1">
    <property type="nucleotide sequence ID" value="NZ_JACARV010000053.1"/>
</dbReference>
<dbReference type="InterPro" id="IPR032543">
    <property type="entry name" value="DUF4946"/>
</dbReference>